<evidence type="ECO:0000256" key="3">
    <source>
        <dbReference type="ARBA" id="ARBA00010617"/>
    </source>
</evidence>
<evidence type="ECO:0000313" key="15">
    <source>
        <dbReference type="EMBL" id="KAF6233052.1"/>
    </source>
</evidence>
<dbReference type="PROSITE" id="PS00086">
    <property type="entry name" value="CYTOCHROME_P450"/>
    <property type="match status" value="1"/>
</dbReference>
<dbReference type="CDD" id="cd11062">
    <property type="entry name" value="CYP58-like"/>
    <property type="match status" value="1"/>
</dbReference>
<keyword evidence="5 14" id="KW-0812">Transmembrane</keyword>
<evidence type="ECO:0000256" key="11">
    <source>
        <dbReference type="ARBA" id="ARBA00023136"/>
    </source>
</evidence>
<dbReference type="EMBL" id="JACCJC010000042">
    <property type="protein sequence ID" value="KAF6233052.1"/>
    <property type="molecule type" value="Genomic_DNA"/>
</dbReference>
<evidence type="ECO:0000313" key="16">
    <source>
        <dbReference type="Proteomes" id="UP000578531"/>
    </source>
</evidence>
<keyword evidence="6 12" id="KW-0479">Metal-binding</keyword>
<dbReference type="OrthoDB" id="3945418at2759"/>
<dbReference type="Pfam" id="PF00067">
    <property type="entry name" value="p450"/>
    <property type="match status" value="1"/>
</dbReference>
<evidence type="ECO:0000256" key="5">
    <source>
        <dbReference type="ARBA" id="ARBA00022692"/>
    </source>
</evidence>
<evidence type="ECO:0000256" key="13">
    <source>
        <dbReference type="RuleBase" id="RU000461"/>
    </source>
</evidence>
<dbReference type="GeneID" id="59290462"/>
<proteinExistence type="inferred from homology"/>
<evidence type="ECO:0000256" key="14">
    <source>
        <dbReference type="SAM" id="Phobius"/>
    </source>
</evidence>
<sequence length="567" mass="64817">MDISTLLMECSLVAMMLYAAYGVIYRLYLSPIAHFPGRKLAALTFWYEFYFDVIKRGSYVWEIQKMHETYGPIVRINPYELHVADADFIDRLYPTVAKNVEKWSWSAGMFGSTAMTFGTVGHTLHRRRRAAFSNFFSTTSVRRLQPVIQSRIDVLCERLSEKMDTGEPVNMVHAYSALTQDVITEYCFSNCRNVLEMKDFSPWYYELVQKPSELSHMIKQFPHMLTILNLLPDWWVRATNPLFSKLRAQQLEYVSQVQSILSYHDETGTKSHSTVFHSLRDDDGLPLSEKSLPRLVMEAQSLVGAGTLTSTHMLSMTTYHVLMNPPILSKLMAQLEQALPDASTPCSLQKLEQIPYLSAVINEGLRISYGSIHRLQRVHPDNALTFRNWTIPPGTPVGMSSLHMHNDPAIFPEPRRFDPSRWMGPEKEMRQRHLFNFGRGTRQCVGMNLAQAEFHMTLATIFRKFGTKMQLYDTVRERDVDVKHDFFVTNPSLDSRGLFLKNPSTFTLSLVEGSTVFSNSIMHAAPTGALTLSGIVIGDVYAHQISKQLLEQGREIKRLLLLDSPRP</sequence>
<evidence type="ECO:0000256" key="12">
    <source>
        <dbReference type="PIRSR" id="PIRSR602401-1"/>
    </source>
</evidence>
<evidence type="ECO:0000256" key="9">
    <source>
        <dbReference type="ARBA" id="ARBA00023004"/>
    </source>
</evidence>
<dbReference type="InterPro" id="IPR036396">
    <property type="entry name" value="Cyt_P450_sf"/>
</dbReference>
<dbReference type="AlphaFoldDB" id="A0A8H6L2G3"/>
<dbReference type="FunFam" id="1.10.630.10:FF:000069">
    <property type="entry name" value="Cytochrome P450, putative (Eurofung)"/>
    <property type="match status" value="1"/>
</dbReference>
<name>A0A8H6L2G3_9LECA</name>
<comment type="caution">
    <text evidence="15">The sequence shown here is derived from an EMBL/GenBank/DDBJ whole genome shotgun (WGS) entry which is preliminary data.</text>
</comment>
<dbReference type="RefSeq" id="XP_037162474.1">
    <property type="nucleotide sequence ID" value="XM_037310704.1"/>
</dbReference>
<keyword evidence="9 12" id="KW-0408">Iron</keyword>
<dbReference type="GO" id="GO:0020037">
    <property type="term" value="F:heme binding"/>
    <property type="evidence" value="ECO:0007669"/>
    <property type="project" value="InterPro"/>
</dbReference>
<evidence type="ECO:0000256" key="8">
    <source>
        <dbReference type="ARBA" id="ARBA00023002"/>
    </source>
</evidence>
<keyword evidence="4 12" id="KW-0349">Heme</keyword>
<keyword evidence="7 14" id="KW-1133">Transmembrane helix</keyword>
<keyword evidence="16" id="KW-1185">Reference proteome</keyword>
<organism evidence="15 16">
    <name type="scientific">Letharia columbiana</name>
    <dbReference type="NCBI Taxonomy" id="112416"/>
    <lineage>
        <taxon>Eukaryota</taxon>
        <taxon>Fungi</taxon>
        <taxon>Dikarya</taxon>
        <taxon>Ascomycota</taxon>
        <taxon>Pezizomycotina</taxon>
        <taxon>Lecanoromycetes</taxon>
        <taxon>OSLEUM clade</taxon>
        <taxon>Lecanoromycetidae</taxon>
        <taxon>Lecanorales</taxon>
        <taxon>Lecanorineae</taxon>
        <taxon>Parmeliaceae</taxon>
        <taxon>Letharia</taxon>
    </lineage>
</organism>
<evidence type="ECO:0000256" key="7">
    <source>
        <dbReference type="ARBA" id="ARBA00022989"/>
    </source>
</evidence>
<feature type="transmembrane region" description="Helical" evidence="14">
    <location>
        <begin position="6"/>
        <end position="29"/>
    </location>
</feature>
<dbReference type="InterPro" id="IPR050121">
    <property type="entry name" value="Cytochrome_P450_monoxygenase"/>
</dbReference>
<comment type="cofactor">
    <cofactor evidence="1 12">
        <name>heme</name>
        <dbReference type="ChEBI" id="CHEBI:30413"/>
    </cofactor>
</comment>
<comment type="similarity">
    <text evidence="3 13">Belongs to the cytochrome P450 family.</text>
</comment>
<dbReference type="GO" id="GO:0016705">
    <property type="term" value="F:oxidoreductase activity, acting on paired donors, with incorporation or reduction of molecular oxygen"/>
    <property type="evidence" value="ECO:0007669"/>
    <property type="project" value="InterPro"/>
</dbReference>
<dbReference type="InterPro" id="IPR001128">
    <property type="entry name" value="Cyt_P450"/>
</dbReference>
<evidence type="ECO:0000256" key="1">
    <source>
        <dbReference type="ARBA" id="ARBA00001971"/>
    </source>
</evidence>
<dbReference type="GO" id="GO:0016020">
    <property type="term" value="C:membrane"/>
    <property type="evidence" value="ECO:0007669"/>
    <property type="project" value="UniProtKB-SubCell"/>
</dbReference>
<dbReference type="PRINTS" id="PR00463">
    <property type="entry name" value="EP450I"/>
</dbReference>
<keyword evidence="8 13" id="KW-0560">Oxidoreductase</keyword>
<evidence type="ECO:0000256" key="2">
    <source>
        <dbReference type="ARBA" id="ARBA00004167"/>
    </source>
</evidence>
<gene>
    <name evidence="15" type="ORF">HO173_008808</name>
</gene>
<dbReference type="InterPro" id="IPR017972">
    <property type="entry name" value="Cyt_P450_CS"/>
</dbReference>
<dbReference type="GO" id="GO:0004497">
    <property type="term" value="F:monooxygenase activity"/>
    <property type="evidence" value="ECO:0007669"/>
    <property type="project" value="UniProtKB-KW"/>
</dbReference>
<accession>A0A8H6L2G3</accession>
<keyword evidence="10 13" id="KW-0503">Monooxygenase</keyword>
<evidence type="ECO:0000256" key="10">
    <source>
        <dbReference type="ARBA" id="ARBA00023033"/>
    </source>
</evidence>
<comment type="subcellular location">
    <subcellularLocation>
        <location evidence="2">Membrane</location>
        <topology evidence="2">Single-pass membrane protein</topology>
    </subcellularLocation>
</comment>
<feature type="binding site" description="axial binding residue" evidence="12">
    <location>
        <position position="444"/>
    </location>
    <ligand>
        <name>heme</name>
        <dbReference type="ChEBI" id="CHEBI:30413"/>
    </ligand>
    <ligandPart>
        <name>Fe</name>
        <dbReference type="ChEBI" id="CHEBI:18248"/>
    </ligandPart>
</feature>
<evidence type="ECO:0000256" key="6">
    <source>
        <dbReference type="ARBA" id="ARBA00022723"/>
    </source>
</evidence>
<dbReference type="PANTHER" id="PTHR24305">
    <property type="entry name" value="CYTOCHROME P450"/>
    <property type="match status" value="1"/>
</dbReference>
<dbReference type="SUPFAM" id="SSF48264">
    <property type="entry name" value="Cytochrome P450"/>
    <property type="match status" value="1"/>
</dbReference>
<evidence type="ECO:0008006" key="17">
    <source>
        <dbReference type="Google" id="ProtNLM"/>
    </source>
</evidence>
<evidence type="ECO:0000256" key="4">
    <source>
        <dbReference type="ARBA" id="ARBA00022617"/>
    </source>
</evidence>
<dbReference type="PANTHER" id="PTHR24305:SF157">
    <property type="entry name" value="N-ACETYLTRYPTOPHAN 6-HYDROXYLASE IVOC-RELATED"/>
    <property type="match status" value="1"/>
</dbReference>
<reference evidence="15 16" key="1">
    <citation type="journal article" date="2020" name="Genomics">
        <title>Complete, high-quality genomes from long-read metagenomic sequencing of two wolf lichen thalli reveals enigmatic genome architecture.</title>
        <authorList>
            <person name="McKenzie S.K."/>
            <person name="Walston R.F."/>
            <person name="Allen J.L."/>
        </authorList>
    </citation>
    <scope>NUCLEOTIDE SEQUENCE [LARGE SCALE GENOMIC DNA]</scope>
    <source>
        <strain evidence="15">WasteWater2</strain>
    </source>
</reference>
<protein>
    <recommendedName>
        <fullName evidence="17">Cytochrome P450</fullName>
    </recommendedName>
</protein>
<dbReference type="Gene3D" id="1.10.630.10">
    <property type="entry name" value="Cytochrome P450"/>
    <property type="match status" value="1"/>
</dbReference>
<dbReference type="InterPro" id="IPR002401">
    <property type="entry name" value="Cyt_P450_E_grp-I"/>
</dbReference>
<dbReference type="Proteomes" id="UP000578531">
    <property type="component" value="Unassembled WGS sequence"/>
</dbReference>
<dbReference type="GO" id="GO:0005506">
    <property type="term" value="F:iron ion binding"/>
    <property type="evidence" value="ECO:0007669"/>
    <property type="project" value="InterPro"/>
</dbReference>
<keyword evidence="11 14" id="KW-0472">Membrane</keyword>